<evidence type="ECO:0000313" key="1">
    <source>
        <dbReference type="EMBL" id="QTH73319.1"/>
    </source>
</evidence>
<dbReference type="EMBL" id="CP072135">
    <property type="protein sequence ID" value="QTH73319.1"/>
    <property type="molecule type" value="Genomic_DNA"/>
</dbReference>
<evidence type="ECO:0000313" key="2">
    <source>
        <dbReference type="Proteomes" id="UP000664904"/>
    </source>
</evidence>
<sequence>MSLTALIAISVLQPLSFGEIAIVKNSVPSRLVVPRGGAAYSYGQIYIIDSGVPAEVLLYDGPANTELTIDVNFNDKMTSVFSTNQFTLRRLDYPTKVYTDSSGQATFKIGAETHKF</sequence>
<gene>
    <name evidence="1" type="ORF">J5O05_21365</name>
</gene>
<dbReference type="RefSeq" id="WP_208844938.1">
    <property type="nucleotide sequence ID" value="NZ_CP072135.1"/>
</dbReference>
<reference evidence="1" key="1">
    <citation type="submission" date="2021-03" db="EMBL/GenBank/DDBJ databases">
        <title>Complete Genome of Pseudoalteromonas xiamenensis STKMTI.2, a new potential marine bacterium producing anti-Vibrio compounds.</title>
        <authorList>
            <person name="Handayani D.P."/>
            <person name="Isnansetyo A."/>
            <person name="Istiqomah I."/>
            <person name="Jumina J."/>
        </authorList>
    </citation>
    <scope>NUCLEOTIDE SEQUENCE</scope>
    <source>
        <strain evidence="1">STKMTI.2</strain>
        <plasmid evidence="1">unnamed5</plasmid>
    </source>
</reference>
<geneLocation type="plasmid" evidence="1 2">
    <name>unnamed5</name>
</geneLocation>
<name>A0A975DKI3_9GAMM</name>
<protein>
    <submittedName>
        <fullName evidence="1">Uncharacterized protein</fullName>
    </submittedName>
</protein>
<dbReference type="KEGG" id="pxi:J5O05_21365"/>
<proteinExistence type="predicted"/>
<dbReference type="Proteomes" id="UP000664904">
    <property type="component" value="Plasmid unnamed5"/>
</dbReference>
<keyword evidence="1" id="KW-0614">Plasmid</keyword>
<keyword evidence="2" id="KW-1185">Reference proteome</keyword>
<accession>A0A975DKI3</accession>
<dbReference type="AlphaFoldDB" id="A0A975DKI3"/>
<organism evidence="1 2">
    <name type="scientific">Pseudoalteromonas xiamenensis</name>
    <dbReference type="NCBI Taxonomy" id="882626"/>
    <lineage>
        <taxon>Bacteria</taxon>
        <taxon>Pseudomonadati</taxon>
        <taxon>Pseudomonadota</taxon>
        <taxon>Gammaproteobacteria</taxon>
        <taxon>Alteromonadales</taxon>
        <taxon>Pseudoalteromonadaceae</taxon>
        <taxon>Pseudoalteromonas</taxon>
    </lineage>
</organism>